<reference evidence="2 3" key="1">
    <citation type="submission" date="2021-06" db="EMBL/GenBank/DDBJ databases">
        <title>Caerostris extrusa draft genome.</title>
        <authorList>
            <person name="Kono N."/>
            <person name="Arakawa K."/>
        </authorList>
    </citation>
    <scope>NUCLEOTIDE SEQUENCE [LARGE SCALE GENOMIC DNA]</scope>
</reference>
<name>A0AAV4U2L5_CAEEX</name>
<feature type="region of interest" description="Disordered" evidence="1">
    <location>
        <begin position="46"/>
        <end position="65"/>
    </location>
</feature>
<evidence type="ECO:0000313" key="3">
    <source>
        <dbReference type="Proteomes" id="UP001054945"/>
    </source>
</evidence>
<dbReference type="Proteomes" id="UP001054945">
    <property type="component" value="Unassembled WGS sequence"/>
</dbReference>
<protein>
    <submittedName>
        <fullName evidence="2">Uncharacterized protein</fullName>
    </submittedName>
</protein>
<gene>
    <name evidence="2" type="ORF">CEXT_639581</name>
</gene>
<dbReference type="EMBL" id="BPLR01012189">
    <property type="protein sequence ID" value="GIY52043.1"/>
    <property type="molecule type" value="Genomic_DNA"/>
</dbReference>
<accession>A0AAV4U2L5</accession>
<sequence length="81" mass="9157">MFYSFILERLIMQSPMLAMIQQFRNNIPTVCSPPSRDAPRDPCTWRLPTNKDQKPSALITPPTKTASHLIPPPILKAILSL</sequence>
<comment type="caution">
    <text evidence="2">The sequence shown here is derived from an EMBL/GenBank/DDBJ whole genome shotgun (WGS) entry which is preliminary data.</text>
</comment>
<evidence type="ECO:0000313" key="2">
    <source>
        <dbReference type="EMBL" id="GIY52043.1"/>
    </source>
</evidence>
<evidence type="ECO:0000256" key="1">
    <source>
        <dbReference type="SAM" id="MobiDB-lite"/>
    </source>
</evidence>
<proteinExistence type="predicted"/>
<organism evidence="2 3">
    <name type="scientific">Caerostris extrusa</name>
    <name type="common">Bark spider</name>
    <name type="synonym">Caerostris bankana</name>
    <dbReference type="NCBI Taxonomy" id="172846"/>
    <lineage>
        <taxon>Eukaryota</taxon>
        <taxon>Metazoa</taxon>
        <taxon>Ecdysozoa</taxon>
        <taxon>Arthropoda</taxon>
        <taxon>Chelicerata</taxon>
        <taxon>Arachnida</taxon>
        <taxon>Araneae</taxon>
        <taxon>Araneomorphae</taxon>
        <taxon>Entelegynae</taxon>
        <taxon>Araneoidea</taxon>
        <taxon>Araneidae</taxon>
        <taxon>Caerostris</taxon>
    </lineage>
</organism>
<dbReference type="AlphaFoldDB" id="A0AAV4U2L5"/>
<keyword evidence="3" id="KW-1185">Reference proteome</keyword>